<reference evidence="3" key="1">
    <citation type="journal article" date="2013" name="Proc. Natl. Acad. Sci. U.S.A.">
        <title>Improving the coverage of the cyanobacterial phylum using diversity-driven genome sequencing.</title>
        <authorList>
            <person name="Shih P.M."/>
            <person name="Wu D."/>
            <person name="Latifi A."/>
            <person name="Axen S.D."/>
            <person name="Fewer D.P."/>
            <person name="Talla E."/>
            <person name="Calteau A."/>
            <person name="Cai F."/>
            <person name="Tandeau de Marsac N."/>
            <person name="Rippka R."/>
            <person name="Herdman M."/>
            <person name="Sivonen K."/>
            <person name="Coursin T."/>
            <person name="Laurent T."/>
            <person name="Goodwin L."/>
            <person name="Nolan M."/>
            <person name="Davenport K.W."/>
            <person name="Han C.S."/>
            <person name="Rubin E.M."/>
            <person name="Eisen J.A."/>
            <person name="Woyke T."/>
            <person name="Gugger M."/>
            <person name="Kerfeld C.A."/>
        </authorList>
    </citation>
    <scope>NUCLEOTIDE SEQUENCE [LARGE SCALE GENOMIC DNA]</scope>
    <source>
        <strain evidence="3">ATCC 27899 / PCC 7122</strain>
    </source>
</reference>
<accession>K9ZPL3</accession>
<dbReference type="EMBL" id="CP003661">
    <property type="protein sequence ID" value="AFZ61136.1"/>
    <property type="molecule type" value="Genomic_DNA"/>
</dbReference>
<dbReference type="OrthoDB" id="518211at2"/>
<keyword evidence="1" id="KW-0472">Membrane</keyword>
<keyword evidence="2" id="KW-0614">Plasmid</keyword>
<dbReference type="AlphaFoldDB" id="K9ZPL3"/>
<evidence type="ECO:0000256" key="1">
    <source>
        <dbReference type="SAM" id="Phobius"/>
    </source>
</evidence>
<dbReference type="RefSeq" id="WP_015364288.1">
    <property type="nucleotide sequence ID" value="NC_020157.1"/>
</dbReference>
<protein>
    <submittedName>
        <fullName evidence="2">Uncharacterized protein</fullName>
    </submittedName>
</protein>
<dbReference type="PATRIC" id="fig|272123.3.peg.6343"/>
<organism evidence="2 3">
    <name type="scientific">Anabaena cylindrica (strain ATCC 27899 / PCC 7122)</name>
    <dbReference type="NCBI Taxonomy" id="272123"/>
    <lineage>
        <taxon>Bacteria</taxon>
        <taxon>Bacillati</taxon>
        <taxon>Cyanobacteriota</taxon>
        <taxon>Cyanophyceae</taxon>
        <taxon>Nostocales</taxon>
        <taxon>Nostocaceae</taxon>
        <taxon>Anabaena</taxon>
    </lineage>
</organism>
<dbReference type="HOGENOM" id="CLU_1270107_0_0_3"/>
<evidence type="ECO:0000313" key="2">
    <source>
        <dbReference type="EMBL" id="AFZ61136.1"/>
    </source>
</evidence>
<feature type="transmembrane region" description="Helical" evidence="1">
    <location>
        <begin position="20"/>
        <end position="51"/>
    </location>
</feature>
<name>K9ZPL3_ANACC</name>
<geneLocation type="plasmid" evidence="2 3">
    <name>pANACY.02</name>
</geneLocation>
<dbReference type="KEGG" id="acy:Anacy_5843"/>
<evidence type="ECO:0000313" key="3">
    <source>
        <dbReference type="Proteomes" id="UP000010474"/>
    </source>
</evidence>
<sequence>MEYLNNFLKQVPKLPIIFQIVLLPVLFILWLILWVFPRLLLIILFVIGLCCKQQIKPFIERFVEQKNQGINQALNKIEKIYEIQLQVAFNNDCKDIDGSILLQTQQDIKKAIKIFQDSRESLQNANVEFDEAIKDFFSENQSSTRKLKLPVWIGKKLPEDWRSDLEELQRNWIKSGCSGLVFHLRTTRCLLGMGWAKLRIRWEDYRDGNTTKKVGDK</sequence>
<keyword evidence="1" id="KW-0812">Transmembrane</keyword>
<proteinExistence type="predicted"/>
<gene>
    <name evidence="2" type="ordered locus">Anacy_5843</name>
</gene>
<keyword evidence="1" id="KW-1133">Transmembrane helix</keyword>
<dbReference type="Proteomes" id="UP000010474">
    <property type="component" value="Plasmid pANACY.02"/>
</dbReference>
<keyword evidence="3" id="KW-1185">Reference proteome</keyword>